<evidence type="ECO:0000313" key="4">
    <source>
        <dbReference type="EMBL" id="KAK7506751.1"/>
    </source>
</evidence>
<proteinExistence type="inferred from homology"/>
<sequence>MAASATPQHAINERWKGRVALVTGASSGIGYSVARALVERGMKVVGCARNIASLKELSKKLKGQEQPGSLTAITCDVSKEDQVAAMFQQIRQDPNLGRVDVCINNAGLCNTAPLLTGEPSQWREMFEVNVLGLMMCTQQSYKLMEEKEVKDGHIILVNSMAGVRVPKSPGGHCYAASKFAVTAIKEGLRNELRTNKSPIRISEVCPGIVQSQFHPRCLGQTRANALFSNMKCLQPEDITNAILYMLDAPPHVEVNDVMIRPTEQQN</sequence>
<organism evidence="4 5">
    <name type="scientific">Batillaria attramentaria</name>
    <dbReference type="NCBI Taxonomy" id="370345"/>
    <lineage>
        <taxon>Eukaryota</taxon>
        <taxon>Metazoa</taxon>
        <taxon>Spiralia</taxon>
        <taxon>Lophotrochozoa</taxon>
        <taxon>Mollusca</taxon>
        <taxon>Gastropoda</taxon>
        <taxon>Caenogastropoda</taxon>
        <taxon>Sorbeoconcha</taxon>
        <taxon>Cerithioidea</taxon>
        <taxon>Batillariidae</taxon>
        <taxon>Batillaria</taxon>
    </lineage>
</organism>
<comment type="caution">
    <text evidence="4">The sequence shown here is derived from an EMBL/GenBank/DDBJ whole genome shotgun (WGS) entry which is preliminary data.</text>
</comment>
<dbReference type="PRINTS" id="PR00080">
    <property type="entry name" value="SDRFAMILY"/>
</dbReference>
<evidence type="ECO:0000256" key="2">
    <source>
        <dbReference type="ARBA" id="ARBA00023002"/>
    </source>
</evidence>
<dbReference type="Gene3D" id="3.40.50.720">
    <property type="entry name" value="NAD(P)-binding Rossmann-like Domain"/>
    <property type="match status" value="1"/>
</dbReference>
<dbReference type="EMBL" id="JACVVK020000006">
    <property type="protein sequence ID" value="KAK7506751.1"/>
    <property type="molecule type" value="Genomic_DNA"/>
</dbReference>
<dbReference type="PANTHER" id="PTHR43115:SF4">
    <property type="entry name" value="DEHYDROGENASE_REDUCTASE SDR FAMILY MEMBER 11"/>
    <property type="match status" value="1"/>
</dbReference>
<dbReference type="Proteomes" id="UP001519460">
    <property type="component" value="Unassembled WGS sequence"/>
</dbReference>
<dbReference type="FunFam" id="3.40.50.720:FF:000047">
    <property type="entry name" value="NADP-dependent L-serine/L-allo-threonine dehydrogenase"/>
    <property type="match status" value="1"/>
</dbReference>
<dbReference type="PRINTS" id="PR00081">
    <property type="entry name" value="GDHRDH"/>
</dbReference>
<gene>
    <name evidence="4" type="ORF">BaRGS_00002226</name>
</gene>
<evidence type="ECO:0000313" key="5">
    <source>
        <dbReference type="Proteomes" id="UP001519460"/>
    </source>
</evidence>
<dbReference type="GO" id="GO:0016616">
    <property type="term" value="F:oxidoreductase activity, acting on the CH-OH group of donors, NAD or NADP as acceptor"/>
    <property type="evidence" value="ECO:0007669"/>
    <property type="project" value="UniProtKB-ARBA"/>
</dbReference>
<dbReference type="PROSITE" id="PS00061">
    <property type="entry name" value="ADH_SHORT"/>
    <property type="match status" value="1"/>
</dbReference>
<accession>A0ABD0M5P7</accession>
<reference evidence="4 5" key="1">
    <citation type="journal article" date="2023" name="Sci. Data">
        <title>Genome assembly of the Korean intertidal mud-creeper Batillaria attramentaria.</title>
        <authorList>
            <person name="Patra A.K."/>
            <person name="Ho P.T."/>
            <person name="Jun S."/>
            <person name="Lee S.J."/>
            <person name="Kim Y."/>
            <person name="Won Y.J."/>
        </authorList>
    </citation>
    <scope>NUCLEOTIDE SEQUENCE [LARGE SCALE GENOMIC DNA]</scope>
    <source>
        <strain evidence="4">Wonlab-2016</strain>
    </source>
</reference>
<dbReference type="SUPFAM" id="SSF51735">
    <property type="entry name" value="NAD(P)-binding Rossmann-fold domains"/>
    <property type="match status" value="1"/>
</dbReference>
<dbReference type="AlphaFoldDB" id="A0ABD0M5P7"/>
<dbReference type="InterPro" id="IPR002347">
    <property type="entry name" value="SDR_fam"/>
</dbReference>
<comment type="similarity">
    <text evidence="1 3">Belongs to the short-chain dehydrogenases/reductases (SDR) family.</text>
</comment>
<protein>
    <recommendedName>
        <fullName evidence="6">Dehydrogenase/reductase SDR family member 11</fullName>
    </recommendedName>
</protein>
<keyword evidence="2" id="KW-0560">Oxidoreductase</keyword>
<dbReference type="InterPro" id="IPR036291">
    <property type="entry name" value="NAD(P)-bd_dom_sf"/>
</dbReference>
<keyword evidence="5" id="KW-1185">Reference proteome</keyword>
<dbReference type="InterPro" id="IPR020904">
    <property type="entry name" value="Sc_DH/Rdtase_CS"/>
</dbReference>
<evidence type="ECO:0008006" key="6">
    <source>
        <dbReference type="Google" id="ProtNLM"/>
    </source>
</evidence>
<dbReference type="Pfam" id="PF00106">
    <property type="entry name" value="adh_short"/>
    <property type="match status" value="1"/>
</dbReference>
<evidence type="ECO:0000256" key="1">
    <source>
        <dbReference type="ARBA" id="ARBA00006484"/>
    </source>
</evidence>
<dbReference type="PANTHER" id="PTHR43115">
    <property type="entry name" value="DEHYDROGENASE/REDUCTASE SDR FAMILY MEMBER 11"/>
    <property type="match status" value="1"/>
</dbReference>
<name>A0ABD0M5P7_9CAEN</name>
<evidence type="ECO:0000256" key="3">
    <source>
        <dbReference type="RuleBase" id="RU000363"/>
    </source>
</evidence>